<dbReference type="SUPFAM" id="SSF49313">
    <property type="entry name" value="Cadherin-like"/>
    <property type="match status" value="1"/>
</dbReference>
<dbReference type="SUPFAM" id="SSF141072">
    <property type="entry name" value="CalX-like"/>
    <property type="match status" value="1"/>
</dbReference>
<dbReference type="Gene3D" id="2.60.40.10">
    <property type="entry name" value="Immunoglobulins"/>
    <property type="match status" value="1"/>
</dbReference>
<evidence type="ECO:0000259" key="1">
    <source>
        <dbReference type="SMART" id="SM00736"/>
    </source>
</evidence>
<dbReference type="EMBL" id="JXUO01000208">
    <property type="protein sequence ID" value="KKZ13790.1"/>
    <property type="molecule type" value="Genomic_DNA"/>
</dbReference>
<evidence type="ECO:0000313" key="3">
    <source>
        <dbReference type="Proteomes" id="UP000035054"/>
    </source>
</evidence>
<dbReference type="InterPro" id="IPR006644">
    <property type="entry name" value="Cadg"/>
</dbReference>
<gene>
    <name evidence="2" type="ORF">TH68_06170</name>
</gene>
<feature type="non-terminal residue" evidence="2">
    <location>
        <position position="462"/>
    </location>
</feature>
<dbReference type="PANTHER" id="PTHR21559">
    <property type="entry name" value="DYSTROGLYCAN-RELATED"/>
    <property type="match status" value="1"/>
</dbReference>
<protein>
    <recommendedName>
        <fullName evidence="1">Dystroglycan-type cadherin-like domain-containing protein</fullName>
    </recommendedName>
</protein>
<dbReference type="Proteomes" id="UP000035054">
    <property type="component" value="Unassembled WGS sequence"/>
</dbReference>
<proteinExistence type="predicted"/>
<dbReference type="Pfam" id="PF05345">
    <property type="entry name" value="He_PIG"/>
    <property type="match status" value="1"/>
</dbReference>
<comment type="caution">
    <text evidence="2">The sequence shown here is derived from an EMBL/GenBank/DDBJ whole genome shotgun (WGS) entry which is preliminary data.</text>
</comment>
<sequence length="462" mass="48328">MFATGAQAQVECSGAGPHYVPSDWDLKPSGLSAGDSFRLLFVTSTRRNVSATDIATYNTFVQTRAKAGHSAISDSCGNQFKVLGSTSTVNARDNTSTTGTSRPIYWLNGVKVADNYADFYDGSWDSYVAKTEAGTDLTGSRFIYTGSNQDGTRHANHFGGSSARIGNLNAGQNPIDHSISGVRLNRPFYALSPIFTVASSTVSISAPADANEGNAGRTDKRFTVNLSSSVSDGLTMRVCYSGTATRGASDDYTMTVGNGTNVSASPCGNLYINSGTTSTNHFGMSIRGDTTVEPDETVIATLSLVNPPTGVILGTATATYTILDDDNTAPSVDNTIPDQTAPVGTAFSYAFPANTFSDADGDSLTYTATKSDDTALPDWLAFDANTRTFSGTPQAANIGTVSVKVTADDSNGGTISDTFDIVVSDTTAPSVTSIERQTPSTSPTNADSLTWRVTFSEAVVNV</sequence>
<dbReference type="InterPro" id="IPR038081">
    <property type="entry name" value="CalX-like_sf"/>
</dbReference>
<evidence type="ECO:0000313" key="2">
    <source>
        <dbReference type="EMBL" id="KKZ13790.1"/>
    </source>
</evidence>
<dbReference type="PANTHER" id="PTHR21559:SF21">
    <property type="entry name" value="DYSTROGLYCAN 1"/>
    <property type="match status" value="1"/>
</dbReference>
<dbReference type="AlphaFoldDB" id="A0A6N3X4C4"/>
<dbReference type="GO" id="GO:0016011">
    <property type="term" value="C:dystroglycan complex"/>
    <property type="evidence" value="ECO:0007669"/>
    <property type="project" value="TreeGrafter"/>
</dbReference>
<organism evidence="2 3">
    <name type="scientific">Candidatus Synechococcus spongiarum 142</name>
    <dbReference type="NCBI Taxonomy" id="1608213"/>
    <lineage>
        <taxon>Bacteria</taxon>
        <taxon>Bacillati</taxon>
        <taxon>Cyanobacteriota</taxon>
        <taxon>Cyanophyceae</taxon>
        <taxon>Synechococcales</taxon>
        <taxon>Synechococcaceae</taxon>
        <taxon>Synechococcus</taxon>
    </lineage>
</organism>
<dbReference type="GO" id="GO:0005509">
    <property type="term" value="F:calcium ion binding"/>
    <property type="evidence" value="ECO:0007669"/>
    <property type="project" value="InterPro"/>
</dbReference>
<dbReference type="InterPro" id="IPR013783">
    <property type="entry name" value="Ig-like_fold"/>
</dbReference>
<dbReference type="SMART" id="SM00736">
    <property type="entry name" value="CADG"/>
    <property type="match status" value="1"/>
</dbReference>
<dbReference type="InterPro" id="IPR015919">
    <property type="entry name" value="Cadherin-like_sf"/>
</dbReference>
<reference evidence="2 3" key="1">
    <citation type="submission" date="2015-01" db="EMBL/GenBank/DDBJ databases">
        <title>Lifestyle Evolution in Cyanobacterial Symbionts of Sponges.</title>
        <authorList>
            <person name="Burgsdorf I."/>
            <person name="Slaby B.M."/>
            <person name="Handley K.M."/>
            <person name="Haber M."/>
            <person name="Blom J."/>
            <person name="Marshall C.W."/>
            <person name="Gilbert J.A."/>
            <person name="Hentschel U."/>
            <person name="Steindler L."/>
        </authorList>
    </citation>
    <scope>NUCLEOTIDE SEQUENCE [LARGE SCALE GENOMIC DNA]</scope>
    <source>
        <strain evidence="2">142</strain>
    </source>
</reference>
<name>A0A6N3X4C4_9SYNE</name>
<feature type="domain" description="Dystroglycan-type cadherin-like" evidence="1">
    <location>
        <begin position="331"/>
        <end position="430"/>
    </location>
</feature>
<accession>A0A6N3X4C4</accession>
<dbReference type="GO" id="GO:0043236">
    <property type="term" value="F:laminin binding"/>
    <property type="evidence" value="ECO:0007669"/>
    <property type="project" value="TreeGrafter"/>
</dbReference>